<gene>
    <name evidence="6" type="ORF">JWS13_27325</name>
</gene>
<dbReference type="InterPro" id="IPR036661">
    <property type="entry name" value="Luciferase-like_sf"/>
</dbReference>
<keyword evidence="3 6" id="KW-0560">Oxidoreductase</keyword>
<proteinExistence type="predicted"/>
<evidence type="ECO:0000256" key="2">
    <source>
        <dbReference type="ARBA" id="ARBA00022643"/>
    </source>
</evidence>
<reference evidence="6 7" key="2">
    <citation type="journal article" date="2022" name="Arch. Microbiol.">
        <title>Rhodococcus pseudokoreensis sp. nov. isolated from the rhizosphere of young M26 apple rootstocks.</title>
        <authorList>
            <person name="Kampfer P."/>
            <person name="Glaeser S.P."/>
            <person name="Blom J."/>
            <person name="Wolf J."/>
            <person name="Benning S."/>
            <person name="Schloter M."/>
            <person name="Neumann-Schaal M."/>
        </authorList>
    </citation>
    <scope>NUCLEOTIDE SEQUENCE [LARGE SCALE GENOMIC DNA]</scope>
    <source>
        <strain evidence="6 7">R79</strain>
    </source>
</reference>
<name>A0A974WDA1_9NOCA</name>
<dbReference type="InterPro" id="IPR011251">
    <property type="entry name" value="Luciferase-like_dom"/>
</dbReference>
<dbReference type="GO" id="GO:0016491">
    <property type="term" value="F:oxidoreductase activity"/>
    <property type="evidence" value="ECO:0007669"/>
    <property type="project" value="UniProtKB-KW"/>
</dbReference>
<dbReference type="NCBIfam" id="TIGR03619">
    <property type="entry name" value="F420_Rv2161c"/>
    <property type="match status" value="1"/>
</dbReference>
<dbReference type="EMBL" id="CP070619">
    <property type="protein sequence ID" value="QSE95569.1"/>
    <property type="molecule type" value="Genomic_DNA"/>
</dbReference>
<keyword evidence="4" id="KW-0503">Monooxygenase</keyword>
<protein>
    <submittedName>
        <fullName evidence="6">TIGR03619 family F420-dependent LLM class oxidoreductase</fullName>
        <ecNumber evidence="6">1.-.-.-</ecNumber>
    </submittedName>
</protein>
<evidence type="ECO:0000256" key="3">
    <source>
        <dbReference type="ARBA" id="ARBA00023002"/>
    </source>
</evidence>
<accession>A0A974WDA1</accession>
<dbReference type="InterPro" id="IPR019921">
    <property type="entry name" value="Lucif-like_OxRdtase_Rv2161c"/>
</dbReference>
<dbReference type="SUPFAM" id="SSF51679">
    <property type="entry name" value="Bacterial luciferase-like"/>
    <property type="match status" value="1"/>
</dbReference>
<keyword evidence="2" id="KW-0288">FMN</keyword>
<dbReference type="PANTHER" id="PTHR42847:SF4">
    <property type="entry name" value="ALKANESULFONATE MONOOXYGENASE-RELATED"/>
    <property type="match status" value="1"/>
</dbReference>
<reference evidence="6 7" key="1">
    <citation type="journal article" date="2021" name="Microbiol. Resour. Announc.">
        <title>Complete Genome Sequences of Two Rhodococcus sp. Strains with Large and Linear Chromosomes, Isolated from Apple Rhizosphere.</title>
        <authorList>
            <person name="Benning S."/>
            <person name="Brugnone N."/>
            <person name="Siani R."/>
            <person name="Kublik S."/>
            <person name="Schloter M."/>
            <person name="Rad V."/>
        </authorList>
    </citation>
    <scope>NUCLEOTIDE SEQUENCE [LARGE SCALE GENOMIC DNA]</scope>
    <source>
        <strain evidence="6 7">R79</strain>
    </source>
</reference>
<organism evidence="6 7">
    <name type="scientific">Rhodococcus pseudokoreensis</name>
    <dbReference type="NCBI Taxonomy" id="2811421"/>
    <lineage>
        <taxon>Bacteria</taxon>
        <taxon>Bacillati</taxon>
        <taxon>Actinomycetota</taxon>
        <taxon>Actinomycetes</taxon>
        <taxon>Mycobacteriales</taxon>
        <taxon>Nocardiaceae</taxon>
        <taxon>Rhodococcus</taxon>
    </lineage>
</organism>
<dbReference type="EC" id="1.-.-.-" evidence="6"/>
<feature type="domain" description="Luciferase-like" evidence="5">
    <location>
        <begin position="18"/>
        <end position="221"/>
    </location>
</feature>
<evidence type="ECO:0000256" key="4">
    <source>
        <dbReference type="ARBA" id="ARBA00023033"/>
    </source>
</evidence>
<keyword evidence="1" id="KW-0285">Flavoprotein</keyword>
<evidence type="ECO:0000313" key="6">
    <source>
        <dbReference type="EMBL" id="QSE95569.1"/>
    </source>
</evidence>
<keyword evidence="7" id="KW-1185">Reference proteome</keyword>
<evidence type="ECO:0000256" key="1">
    <source>
        <dbReference type="ARBA" id="ARBA00022630"/>
    </source>
</evidence>
<dbReference type="Gene3D" id="3.20.20.30">
    <property type="entry name" value="Luciferase-like domain"/>
    <property type="match status" value="1"/>
</dbReference>
<evidence type="ECO:0000259" key="5">
    <source>
        <dbReference type="Pfam" id="PF00296"/>
    </source>
</evidence>
<dbReference type="PANTHER" id="PTHR42847">
    <property type="entry name" value="ALKANESULFONATE MONOOXYGENASE"/>
    <property type="match status" value="1"/>
</dbReference>
<evidence type="ECO:0000313" key="7">
    <source>
        <dbReference type="Proteomes" id="UP000662986"/>
    </source>
</evidence>
<dbReference type="Pfam" id="PF00296">
    <property type="entry name" value="Bac_luciferase"/>
    <property type="match status" value="1"/>
</dbReference>
<dbReference type="Proteomes" id="UP000662986">
    <property type="component" value="Chromosome"/>
</dbReference>
<sequence>MTTIGLTLPQLGPVVTASLIRDFVQQADDMGFDNVWVQDHFLYALQQSGDYGGSATDQPDVYRSVWAPTELLAAVATWTDRLQLGTSILVGGNHWPAQLANRLATVDRISEGRLSVVGLSVGWSEEEHRAVGVDPRTRGKRMDDFIPALRACWSDDPVEHHGAFFDIGPAIMQPKPTRIPRLMSGMYSKAGLARTARDFDLWNPGSIPISNVVGILEDINSQRPQDKNPVGAIYRLAQQSTAGKRMTVDEMTTRVAECVAADLEGVIIETNFCSEITTSTGWLEVLTNLKPLVEAAKG</sequence>
<dbReference type="InterPro" id="IPR050172">
    <property type="entry name" value="SsuD_RutA_monooxygenase"/>
</dbReference>